<dbReference type="EMBL" id="JAGINU010000001">
    <property type="protein sequence ID" value="MBP2370386.1"/>
    <property type="molecule type" value="Genomic_DNA"/>
</dbReference>
<accession>A0ABS4VX08</accession>
<gene>
    <name evidence="2" type="ORF">JOF36_002559</name>
    <name evidence="3" type="ORF">JOF36_004141</name>
    <name evidence="4" type="ORF">JOF36_006082</name>
</gene>
<feature type="compositionally biased region" description="Basic and acidic residues" evidence="1">
    <location>
        <begin position="1"/>
        <end position="15"/>
    </location>
</feature>
<evidence type="ECO:0000313" key="4">
    <source>
        <dbReference type="EMBL" id="MBP2370386.1"/>
    </source>
</evidence>
<feature type="region of interest" description="Disordered" evidence="1">
    <location>
        <begin position="1"/>
        <end position="20"/>
    </location>
</feature>
<dbReference type="InterPro" id="IPR009057">
    <property type="entry name" value="Homeodomain-like_sf"/>
</dbReference>
<proteinExistence type="predicted"/>
<protein>
    <submittedName>
        <fullName evidence="3">Transposase-like protein</fullName>
    </submittedName>
</protein>
<dbReference type="EMBL" id="JAGINU010000001">
    <property type="protein sequence ID" value="MBP2368445.1"/>
    <property type="molecule type" value="Genomic_DNA"/>
</dbReference>
<evidence type="ECO:0000313" key="5">
    <source>
        <dbReference type="Proteomes" id="UP001519295"/>
    </source>
</evidence>
<keyword evidence="5" id="KW-1185">Reference proteome</keyword>
<reference evidence="3 5" key="1">
    <citation type="submission" date="2021-03" db="EMBL/GenBank/DDBJ databases">
        <title>Sequencing the genomes of 1000 actinobacteria strains.</title>
        <authorList>
            <person name="Klenk H.-P."/>
        </authorList>
    </citation>
    <scope>NUCLEOTIDE SEQUENCE [LARGE SCALE GENOMIC DNA]</scope>
    <source>
        <strain evidence="3 5">DSM 45256</strain>
    </source>
</reference>
<sequence length="134" mass="15184">MTERPEGEPDPEVRAYRPPQRYSAAYKQRVLAEYEQLDKEGKGALLRREGLYTQLISVWRKQRDTGAAEALQRPVGRPKADPRDRELARLRAEKDKLETDLATARSVIEVQGKLSALLDQLATSSPERDGGEPR</sequence>
<dbReference type="SUPFAM" id="SSF46689">
    <property type="entry name" value="Homeodomain-like"/>
    <property type="match status" value="1"/>
</dbReference>
<evidence type="ECO:0000313" key="3">
    <source>
        <dbReference type="EMBL" id="MBP2368445.1"/>
    </source>
</evidence>
<evidence type="ECO:0000313" key="2">
    <source>
        <dbReference type="EMBL" id="MBP2366863.1"/>
    </source>
</evidence>
<name>A0ABS4VX08_9PSEU</name>
<evidence type="ECO:0000256" key="1">
    <source>
        <dbReference type="SAM" id="MobiDB-lite"/>
    </source>
</evidence>
<organism evidence="3 5">
    <name type="scientific">Pseudonocardia parietis</name>
    <dbReference type="NCBI Taxonomy" id="570936"/>
    <lineage>
        <taxon>Bacteria</taxon>
        <taxon>Bacillati</taxon>
        <taxon>Actinomycetota</taxon>
        <taxon>Actinomycetes</taxon>
        <taxon>Pseudonocardiales</taxon>
        <taxon>Pseudonocardiaceae</taxon>
        <taxon>Pseudonocardia</taxon>
    </lineage>
</organism>
<dbReference type="EMBL" id="JAGINU010000001">
    <property type="protein sequence ID" value="MBP2366863.1"/>
    <property type="molecule type" value="Genomic_DNA"/>
</dbReference>
<dbReference type="Proteomes" id="UP001519295">
    <property type="component" value="Unassembled WGS sequence"/>
</dbReference>
<comment type="caution">
    <text evidence="3">The sequence shown here is derived from an EMBL/GenBank/DDBJ whole genome shotgun (WGS) entry which is preliminary data.</text>
</comment>